<dbReference type="PANTHER" id="PTHR12737">
    <property type="entry name" value="DIMETHYLARGININE DIMETHYLAMINOHYDROLASE"/>
    <property type="match status" value="1"/>
</dbReference>
<evidence type="ECO:0000313" key="4">
    <source>
        <dbReference type="EMBL" id="ABJ82725.1"/>
    </source>
</evidence>
<dbReference type="InterPro" id="IPR033199">
    <property type="entry name" value="DDAH-like"/>
</dbReference>
<evidence type="ECO:0000256" key="3">
    <source>
        <dbReference type="PIRSR" id="PIRSR633199-1"/>
    </source>
</evidence>
<protein>
    <submittedName>
        <fullName evidence="4">Dimethylargininase</fullName>
        <ecNumber evidence="4">3.5.3.18</ecNumber>
    </submittedName>
</protein>
<keyword evidence="2 4" id="KW-0378">Hydrolase</keyword>
<accession>Q027T2</accession>
<feature type="active site" description="Nucleophile" evidence="3">
    <location>
        <position position="254"/>
    </location>
</feature>
<reference evidence="4" key="1">
    <citation type="submission" date="2006-10" db="EMBL/GenBank/DDBJ databases">
        <title>Complete sequence of Solibacter usitatus Ellin6076.</title>
        <authorList>
            <consortium name="US DOE Joint Genome Institute"/>
            <person name="Copeland A."/>
            <person name="Lucas S."/>
            <person name="Lapidus A."/>
            <person name="Barry K."/>
            <person name="Detter J.C."/>
            <person name="Glavina del Rio T."/>
            <person name="Hammon N."/>
            <person name="Israni S."/>
            <person name="Dalin E."/>
            <person name="Tice H."/>
            <person name="Pitluck S."/>
            <person name="Thompson L.S."/>
            <person name="Brettin T."/>
            <person name="Bruce D."/>
            <person name="Han C."/>
            <person name="Tapia R."/>
            <person name="Gilna P."/>
            <person name="Schmutz J."/>
            <person name="Larimer F."/>
            <person name="Land M."/>
            <person name="Hauser L."/>
            <person name="Kyrpides N."/>
            <person name="Mikhailova N."/>
            <person name="Janssen P.H."/>
            <person name="Kuske C.R."/>
            <person name="Richardson P."/>
        </authorList>
    </citation>
    <scope>NUCLEOTIDE SEQUENCE</scope>
    <source>
        <strain evidence="4">Ellin6076</strain>
    </source>
</reference>
<dbReference type="EC" id="3.5.3.18" evidence="4"/>
<dbReference type="STRING" id="234267.Acid_1735"/>
<dbReference type="GO" id="GO:0006525">
    <property type="term" value="P:arginine metabolic process"/>
    <property type="evidence" value="ECO:0007669"/>
    <property type="project" value="TreeGrafter"/>
</dbReference>
<dbReference type="AlphaFoldDB" id="Q027T2"/>
<sequence>MRQVRVECKRMLTAITRAVSPSMDKCELSFIARQAIDIARAKEQHAAYEVCLWELGVRVISLPSEAEYPDAVFVEDPAIVLDEIAVMTRPGAESRRGEAASLARVLEGYRELRWMREPATLDGGDVMLAERTLYVGNSGRTSAAGIGQLAAEVAEFGYDVRAMAVQGCLHLKSACSYLGDGMVLAYRPWVQAEFEGLKVIEAPDAEAVNVLRVGDTVLVAAGFPRTVETISRLGLRVRALDNSELRKAEGALTCCSLLFKATTD</sequence>
<dbReference type="GO" id="GO:0000052">
    <property type="term" value="P:citrulline metabolic process"/>
    <property type="evidence" value="ECO:0007669"/>
    <property type="project" value="TreeGrafter"/>
</dbReference>
<gene>
    <name evidence="4" type="ordered locus">Acid_1735</name>
</gene>
<dbReference type="PANTHER" id="PTHR12737:SF9">
    <property type="entry name" value="DIMETHYLARGININASE"/>
    <property type="match status" value="1"/>
</dbReference>
<dbReference type="GO" id="GO:0045429">
    <property type="term" value="P:positive regulation of nitric oxide biosynthetic process"/>
    <property type="evidence" value="ECO:0007669"/>
    <property type="project" value="TreeGrafter"/>
</dbReference>
<evidence type="ECO:0000256" key="1">
    <source>
        <dbReference type="ARBA" id="ARBA00008532"/>
    </source>
</evidence>
<dbReference type="GO" id="GO:0016403">
    <property type="term" value="F:dimethylargininase activity"/>
    <property type="evidence" value="ECO:0007669"/>
    <property type="project" value="UniProtKB-EC"/>
</dbReference>
<dbReference type="Gene3D" id="3.75.10.10">
    <property type="entry name" value="L-arginine/glycine Amidinotransferase, Chain A"/>
    <property type="match status" value="1"/>
</dbReference>
<dbReference type="GO" id="GO:0016597">
    <property type="term" value="F:amino acid binding"/>
    <property type="evidence" value="ECO:0007669"/>
    <property type="project" value="TreeGrafter"/>
</dbReference>
<feature type="active site" description="Proton donor" evidence="3">
    <location>
        <position position="170"/>
    </location>
</feature>
<comment type="similarity">
    <text evidence="1">Belongs to the DDAH family.</text>
</comment>
<proteinExistence type="inferred from homology"/>
<dbReference type="InParanoid" id="Q027T2"/>
<organism evidence="4">
    <name type="scientific">Solibacter usitatus (strain Ellin6076)</name>
    <dbReference type="NCBI Taxonomy" id="234267"/>
    <lineage>
        <taxon>Bacteria</taxon>
        <taxon>Pseudomonadati</taxon>
        <taxon>Acidobacteriota</taxon>
        <taxon>Terriglobia</taxon>
        <taxon>Bryobacterales</taxon>
        <taxon>Solibacteraceae</taxon>
        <taxon>Candidatus Solibacter</taxon>
    </lineage>
</organism>
<evidence type="ECO:0000256" key="2">
    <source>
        <dbReference type="ARBA" id="ARBA00022801"/>
    </source>
</evidence>
<name>Q027T2_SOLUE</name>
<dbReference type="EMBL" id="CP000473">
    <property type="protein sequence ID" value="ABJ82725.1"/>
    <property type="molecule type" value="Genomic_DNA"/>
</dbReference>
<dbReference type="SUPFAM" id="SSF55909">
    <property type="entry name" value="Pentein"/>
    <property type="match status" value="1"/>
</dbReference>
<dbReference type="eggNOG" id="COG1834">
    <property type="taxonomic scope" value="Bacteria"/>
</dbReference>
<dbReference type="HOGENOM" id="CLU_067923_1_0_0"/>
<dbReference type="KEGG" id="sus:Acid_1735"/>